<sequence length="504" mass="57443">MEQRRSDHRRWGPREHLRRLDWQFAALLNRHARWVHLLEEALHLVAVLGAPGGNVELRAEAVSVLAGALEWYRRRRRTPLREAAALPATLNSLRWAETLVSMLRVIEHTELLLEMLSQSDVPESLDGTDRWRHDADPSGATNDSAMDWMRIRQNHWFYSWIGTRVRAANLGNALESAHARTHYSRGFRRSYNMVLVLETLKAVLRTAVPEQTNNLSSTRGAYDCAQNERAQIKKMLLDWERQGALQLRIVPRRGERSGRSFFTSIRPTTTTTTTVLGDITPTEPPPLRRPSQATVADEQACAEQTCSKYANMDQRHPTAAASVPIEDIFMFVADRRGLVMAERLWAATERYLQSIHEQNAQRNRRSAAGAAPFVWVPGDDLRSKIATWIRVWRPVIYLAFVPRVAPWSSWLISFMLDVISRRWLLQGGGDGSPAGDISHREGVRIPPPSPLLLYLLREPVYSNVIVRCVLLPWMRRGRMHRFVGSLALGLTQAATKYYFLTAAS</sequence>
<dbReference type="PANTHER" id="PTHR13299:SF0">
    <property type="entry name" value="PEROXISOMAL MEMBRANE PROTEIN PEX16"/>
    <property type="match status" value="1"/>
</dbReference>
<keyword evidence="4" id="KW-1185">Reference proteome</keyword>
<evidence type="ECO:0000313" key="4">
    <source>
        <dbReference type="Proteomes" id="UP000007014"/>
    </source>
</evidence>
<comment type="similarity">
    <text evidence="1 2">Belongs to the peroxin-16 family.</text>
</comment>
<dbReference type="PANTHER" id="PTHR13299">
    <property type="entry name" value="PEROXISOMAL MEMBRANE PROTEIN PEX16"/>
    <property type="match status" value="1"/>
</dbReference>
<organism evidence="3 4">
    <name type="scientific">Cyanidioschyzon merolae (strain NIES-3377 / 10D)</name>
    <name type="common">Unicellular red alga</name>
    <dbReference type="NCBI Taxonomy" id="280699"/>
    <lineage>
        <taxon>Eukaryota</taxon>
        <taxon>Rhodophyta</taxon>
        <taxon>Bangiophyceae</taxon>
        <taxon>Cyanidiales</taxon>
        <taxon>Cyanidiaceae</taxon>
        <taxon>Cyanidioschyzon</taxon>
    </lineage>
</organism>
<proteinExistence type="inferred from homology"/>
<dbReference type="AlphaFoldDB" id="M1UNU8"/>
<dbReference type="Pfam" id="PF08610">
    <property type="entry name" value="Pex16"/>
    <property type="match status" value="1"/>
</dbReference>
<dbReference type="GO" id="GO:0007031">
    <property type="term" value="P:peroxisome organization"/>
    <property type="evidence" value="ECO:0007669"/>
    <property type="project" value="UniProtKB-KW"/>
</dbReference>
<gene>
    <name evidence="3" type="ORF">CYME_CMC174C</name>
</gene>
<evidence type="ECO:0000256" key="2">
    <source>
        <dbReference type="RuleBase" id="RU365003"/>
    </source>
</evidence>
<evidence type="ECO:0000256" key="1">
    <source>
        <dbReference type="ARBA" id="ARBA00009505"/>
    </source>
</evidence>
<dbReference type="Gramene" id="CMC174CT">
    <property type="protein sequence ID" value="CMC174CT"/>
    <property type="gene ID" value="CMC174C"/>
</dbReference>
<comment type="subcellular location">
    <subcellularLocation>
        <location evidence="2">Peroxisome membrane</location>
    </subcellularLocation>
</comment>
<dbReference type="GO" id="GO:0005778">
    <property type="term" value="C:peroxisomal membrane"/>
    <property type="evidence" value="ECO:0007669"/>
    <property type="project" value="UniProtKB-SubCell"/>
</dbReference>
<evidence type="ECO:0000313" key="3">
    <source>
        <dbReference type="EMBL" id="BAM79091.1"/>
    </source>
</evidence>
<accession>M1UNU8</accession>
<name>M1UNU8_CYAM1</name>
<dbReference type="InterPro" id="IPR013919">
    <property type="entry name" value="Pex16"/>
</dbReference>
<dbReference type="OrthoDB" id="10529766at2759"/>
<dbReference type="Proteomes" id="UP000007014">
    <property type="component" value="Chromosome 3"/>
</dbReference>
<reference evidence="3 4" key="1">
    <citation type="journal article" date="2004" name="Nature">
        <title>Genome sequence of the ultrasmall unicellular red alga Cyanidioschyzon merolae 10D.</title>
        <authorList>
            <person name="Matsuzaki M."/>
            <person name="Misumi O."/>
            <person name="Shin-i T."/>
            <person name="Maruyama S."/>
            <person name="Takahara M."/>
            <person name="Miyagishima S."/>
            <person name="Mori T."/>
            <person name="Nishida K."/>
            <person name="Yagisawa F."/>
            <person name="Nishida K."/>
            <person name="Yoshida Y."/>
            <person name="Nishimura Y."/>
            <person name="Nakao S."/>
            <person name="Kobayashi T."/>
            <person name="Momoyama Y."/>
            <person name="Higashiyama T."/>
            <person name="Minoda A."/>
            <person name="Sano M."/>
            <person name="Nomoto H."/>
            <person name="Oishi K."/>
            <person name="Hayashi H."/>
            <person name="Ohta F."/>
            <person name="Nishizaka S."/>
            <person name="Haga S."/>
            <person name="Miura S."/>
            <person name="Morishita T."/>
            <person name="Kabeya Y."/>
            <person name="Terasawa K."/>
            <person name="Suzuki Y."/>
            <person name="Ishii Y."/>
            <person name="Asakawa S."/>
            <person name="Takano H."/>
            <person name="Ohta N."/>
            <person name="Kuroiwa H."/>
            <person name="Tanaka K."/>
            <person name="Shimizu N."/>
            <person name="Sugano S."/>
            <person name="Sato N."/>
            <person name="Nozaki H."/>
            <person name="Ogasawara N."/>
            <person name="Kohara Y."/>
            <person name="Kuroiwa T."/>
        </authorList>
    </citation>
    <scope>NUCLEOTIDE SEQUENCE [LARGE SCALE GENOMIC DNA]</scope>
    <source>
        <strain evidence="3 4">10D</strain>
    </source>
</reference>
<dbReference type="EMBL" id="AP006485">
    <property type="protein sequence ID" value="BAM79091.1"/>
    <property type="molecule type" value="Genomic_DNA"/>
</dbReference>
<dbReference type="KEGG" id="cme:CYME_CMC174C"/>
<dbReference type="RefSeq" id="XP_005535377.1">
    <property type="nucleotide sequence ID" value="XM_005535320.1"/>
</dbReference>
<keyword evidence="2" id="KW-0576">Peroxisome</keyword>
<keyword evidence="2" id="KW-0962">Peroxisome biogenesis</keyword>
<protein>
    <recommendedName>
        <fullName evidence="2">Peroxisomal membrane protein PEX16</fullName>
    </recommendedName>
</protein>
<dbReference type="HOGENOM" id="CLU_541187_0_0_1"/>
<dbReference type="GeneID" id="16992496"/>
<reference evidence="3 4" key="2">
    <citation type="journal article" date="2007" name="BMC Biol.">
        <title>A 100%-complete sequence reveals unusually simple genomic features in the hot-spring red alga Cyanidioschyzon merolae.</title>
        <authorList>
            <person name="Nozaki H."/>
            <person name="Takano H."/>
            <person name="Misumi O."/>
            <person name="Terasawa K."/>
            <person name="Matsuzaki M."/>
            <person name="Maruyama S."/>
            <person name="Nishida K."/>
            <person name="Yagisawa F."/>
            <person name="Yoshida Y."/>
            <person name="Fujiwara T."/>
            <person name="Takio S."/>
            <person name="Tamura K."/>
            <person name="Chung S.J."/>
            <person name="Nakamura S."/>
            <person name="Kuroiwa H."/>
            <person name="Tanaka K."/>
            <person name="Sato N."/>
            <person name="Kuroiwa T."/>
        </authorList>
    </citation>
    <scope>NUCLEOTIDE SEQUENCE [LARGE SCALE GENOMIC DNA]</scope>
    <source>
        <strain evidence="3 4">10D</strain>
    </source>
</reference>